<name>A0AAU6SR30_UNCXX</name>
<protein>
    <submittedName>
        <fullName evidence="2">KilA-N domain-containing protein</fullName>
    </submittedName>
</protein>
<feature type="domain" description="KilA-N" evidence="1">
    <location>
        <begin position="13"/>
        <end position="119"/>
    </location>
</feature>
<gene>
    <name evidence="2" type="ORF">MRN70_06350</name>
</gene>
<accession>A0AAU6SR30</accession>
<dbReference type="InterPro" id="IPR017880">
    <property type="entry name" value="KilA_N"/>
</dbReference>
<organism evidence="2">
    <name type="scientific">bacterium 19PA01SH03</name>
    <dbReference type="NCBI Taxonomy" id="2920705"/>
    <lineage>
        <taxon>Bacteria</taxon>
    </lineage>
</organism>
<dbReference type="EMBL" id="CP095338">
    <property type="protein sequence ID" value="XAG22418.1"/>
    <property type="molecule type" value="Genomic_DNA"/>
</dbReference>
<evidence type="ECO:0000259" key="1">
    <source>
        <dbReference type="PROSITE" id="PS51301"/>
    </source>
</evidence>
<dbReference type="SMART" id="SM01252">
    <property type="entry name" value="KilA-N"/>
    <property type="match status" value="1"/>
</dbReference>
<dbReference type="AlphaFoldDB" id="A0AAU6SR30"/>
<sequence length="215" mass="23799">MKDQVNITQLSLQTTAPIIAGIEITTDSEGRFNLNALHKASGGQKSKAPNEWLRTIQAKELITTLEEQTGDLRSGQKVVNSVNGGVAPGTFAHELLAISYAGWISPRFQLQVNQAFLDSKRVKRPELTDIELLELALEAAKEREALKLINQEQAEEIADLKTLFKDGLTAPQFARMLNGVNVQQMNNHLVAIGWIYRVKGKKAAIKLLAMREINT</sequence>
<reference evidence="2" key="1">
    <citation type="submission" date="2022-03" db="EMBL/GenBank/DDBJ databases">
        <title>Sea Food Isolates.</title>
        <authorList>
            <person name="Li c."/>
        </authorList>
    </citation>
    <scope>NUCLEOTIDE SEQUENCE</scope>
    <source>
        <strain evidence="2">19PA01SH03</strain>
    </source>
</reference>
<evidence type="ECO:0000313" key="2">
    <source>
        <dbReference type="EMBL" id="XAG22418.1"/>
    </source>
</evidence>
<dbReference type="PROSITE" id="PS51301">
    <property type="entry name" value="KILA_N"/>
    <property type="match status" value="1"/>
</dbReference>
<proteinExistence type="predicted"/>
<dbReference type="Pfam" id="PF04383">
    <property type="entry name" value="KilA-N"/>
    <property type="match status" value="1"/>
</dbReference>
<dbReference type="InterPro" id="IPR018004">
    <property type="entry name" value="KilA/APSES_HTH"/>
</dbReference>